<dbReference type="AlphaFoldDB" id="A0A2S7JZD7"/>
<evidence type="ECO:0000313" key="2">
    <source>
        <dbReference type="EMBL" id="PQA85615.1"/>
    </source>
</evidence>
<dbReference type="EMBL" id="PJCH01000017">
    <property type="protein sequence ID" value="PQA85615.1"/>
    <property type="molecule type" value="Genomic_DNA"/>
</dbReference>
<evidence type="ECO:0000256" key="1">
    <source>
        <dbReference type="SAM" id="SignalP"/>
    </source>
</evidence>
<evidence type="ECO:0008006" key="4">
    <source>
        <dbReference type="Google" id="ProtNLM"/>
    </source>
</evidence>
<feature type="signal peptide" evidence="1">
    <location>
        <begin position="1"/>
        <end position="22"/>
    </location>
</feature>
<dbReference type="RefSeq" id="WP_104832255.1">
    <property type="nucleotide sequence ID" value="NZ_PJCH01000017.1"/>
</dbReference>
<gene>
    <name evidence="2" type="ORF">CW354_22030</name>
</gene>
<dbReference type="Proteomes" id="UP000239504">
    <property type="component" value="Unassembled WGS sequence"/>
</dbReference>
<dbReference type="SUPFAM" id="SSF75011">
    <property type="entry name" value="3-carboxy-cis,cis-mucoante lactonizing enzyme"/>
    <property type="match status" value="1"/>
</dbReference>
<name>A0A2S7JZD7_9PROT</name>
<comment type="caution">
    <text evidence="2">The sequence shown here is derived from an EMBL/GenBank/DDBJ whole genome shotgun (WGS) entry which is preliminary data.</text>
</comment>
<reference evidence="2 3" key="1">
    <citation type="submission" date="2017-12" db="EMBL/GenBank/DDBJ databases">
        <authorList>
            <person name="Hurst M.R.H."/>
        </authorList>
    </citation>
    <scope>NUCLEOTIDE SEQUENCE [LARGE SCALE GENOMIC DNA]</scope>
    <source>
        <strain evidence="2 3">SY-3-19</strain>
    </source>
</reference>
<accession>A0A2S7JZD7</accession>
<organism evidence="2 3">
    <name type="scientific">Hyphococcus luteus</name>
    <dbReference type="NCBI Taxonomy" id="2058213"/>
    <lineage>
        <taxon>Bacteria</taxon>
        <taxon>Pseudomonadati</taxon>
        <taxon>Pseudomonadota</taxon>
        <taxon>Alphaproteobacteria</taxon>
        <taxon>Parvularculales</taxon>
        <taxon>Parvularculaceae</taxon>
        <taxon>Hyphococcus</taxon>
    </lineage>
</organism>
<keyword evidence="1" id="KW-0732">Signal</keyword>
<dbReference type="OrthoDB" id="839202at2"/>
<protein>
    <recommendedName>
        <fullName evidence="4">SMP-30/Gluconolactonase/LRE-like region domain-containing protein</fullName>
    </recommendedName>
</protein>
<keyword evidence="3" id="KW-1185">Reference proteome</keyword>
<evidence type="ECO:0000313" key="3">
    <source>
        <dbReference type="Proteomes" id="UP000239504"/>
    </source>
</evidence>
<sequence length="300" mass="32641">MIKTAAAFLSALGLCAASLAQAEEPDNIEAKRDARRAAWAAMGIEDYVPPEVKTGTAEELGAWDAPDATQGVAADGKYFYAVANYVIGKYDRKTGALVKRWIGKRGGLIGHLNSCYEEAGRLYCANSNHPHLPMASSIEIFDTKTMTHADSKSLGVLDEGSLVWFDHYKDGWIAGFAQYDDETGLPYKDHTYATVVTFDKDWRKTGGYALPAGILEKMAPQAASGGSIGPDGKLYVMGHDLPEMYVLDFPEMGPTLVHAATIAVPAEGQAFDFDPKEPDRVWAISRPRGKVVSFRLPDMK</sequence>
<proteinExistence type="predicted"/>
<feature type="chain" id="PRO_5015424539" description="SMP-30/Gluconolactonase/LRE-like region domain-containing protein" evidence="1">
    <location>
        <begin position="23"/>
        <end position="300"/>
    </location>
</feature>